<dbReference type="KEGG" id="pbf:CFX0092_A1572"/>
<feature type="transmembrane region" description="Helical" evidence="6">
    <location>
        <begin position="98"/>
        <end position="122"/>
    </location>
</feature>
<feature type="domain" description="Cytochrome C biogenesis protein transmembrane" evidence="7">
    <location>
        <begin position="57"/>
        <end position="239"/>
    </location>
</feature>
<feature type="transmembrane region" description="Helical" evidence="6">
    <location>
        <begin position="57"/>
        <end position="86"/>
    </location>
</feature>
<comment type="subcellular location">
    <subcellularLocation>
        <location evidence="1">Membrane</location>
        <topology evidence="1">Multi-pass membrane protein</topology>
    </subcellularLocation>
</comment>
<feature type="transmembrane region" description="Helical" evidence="6">
    <location>
        <begin position="249"/>
        <end position="272"/>
    </location>
</feature>
<feature type="transmembrane region" description="Helical" evidence="6">
    <location>
        <begin position="207"/>
        <end position="228"/>
    </location>
</feature>
<keyword evidence="9" id="KW-1185">Reference proteome</keyword>
<evidence type="ECO:0000256" key="2">
    <source>
        <dbReference type="ARBA" id="ARBA00006143"/>
    </source>
</evidence>
<dbReference type="GO" id="GO:0016020">
    <property type="term" value="C:membrane"/>
    <property type="evidence" value="ECO:0007669"/>
    <property type="project" value="UniProtKB-SubCell"/>
</dbReference>
<sequence>MSDIKAPTPTRKLSTTQIVLIGLGVLLIAFLILGTVTQSATPDQLSFGVQKQPFATLAVLAFLGGLLSFASPCTLPILTAYFAFAFQSDRQRIAANTLAFMLGLGTTFSLLGAAGFALGRVLGQNQSLIMLIGGTAILIFGVMSLLGRGFSGATTLATQERTPGMGSSYLFGLTFAVGWSACVGPILGVILTLAFQTATVLHGMMLLFIYTLGLGLPLIIVSTFFGRMDRQGRFWRALRGKGWAWDTHVFVVALVWALALWRIIAAFTAYAIDNFSFLGSLTFSPALEFGILAALLVGALLWTLTASESRRTTLHLHSTQLISGALFVLLGLLMLEGQMGLINGVLVRWSAVIDEQTLRFQDWLLTAFSN</sequence>
<evidence type="ECO:0000259" key="7">
    <source>
        <dbReference type="Pfam" id="PF02683"/>
    </source>
</evidence>
<feature type="transmembrane region" description="Helical" evidence="6">
    <location>
        <begin position="168"/>
        <end position="195"/>
    </location>
</feature>
<evidence type="ECO:0000313" key="9">
    <source>
        <dbReference type="Proteomes" id="UP000215027"/>
    </source>
</evidence>
<keyword evidence="4 6" id="KW-1133">Transmembrane helix</keyword>
<dbReference type="InterPro" id="IPR003834">
    <property type="entry name" value="Cyt_c_assmbl_TM_dom"/>
</dbReference>
<proteinExistence type="inferred from homology"/>
<feature type="transmembrane region" description="Helical" evidence="6">
    <location>
        <begin position="18"/>
        <end position="37"/>
    </location>
</feature>
<dbReference type="OrthoDB" id="9803065at2"/>
<protein>
    <submittedName>
        <fullName evidence="8">Cytochrome c biogenesis protein transmembrane region (Modular protein)</fullName>
    </submittedName>
</protein>
<dbReference type="Pfam" id="PF02683">
    <property type="entry name" value="DsbD_TM"/>
    <property type="match status" value="1"/>
</dbReference>
<reference evidence="8" key="1">
    <citation type="submission" date="2016-01" db="EMBL/GenBank/DDBJ databases">
        <authorList>
            <person name="Mcilroy J.S."/>
            <person name="Karst M S."/>
            <person name="Albertsen M."/>
        </authorList>
    </citation>
    <scope>NUCLEOTIDE SEQUENCE</scope>
    <source>
        <strain evidence="8">Cfx-K</strain>
    </source>
</reference>
<dbReference type="PANTHER" id="PTHR31272">
    <property type="entry name" value="CYTOCHROME C-TYPE BIOGENESIS PROTEIN HI_1454-RELATED"/>
    <property type="match status" value="1"/>
</dbReference>
<keyword evidence="5 6" id="KW-0472">Membrane</keyword>
<dbReference type="InterPro" id="IPR051790">
    <property type="entry name" value="Cytochrome_c-biogenesis_DsbD"/>
</dbReference>
<feature type="transmembrane region" description="Helical" evidence="6">
    <location>
        <begin position="128"/>
        <end position="147"/>
    </location>
</feature>
<evidence type="ECO:0000256" key="1">
    <source>
        <dbReference type="ARBA" id="ARBA00004141"/>
    </source>
</evidence>
<dbReference type="EMBL" id="LN890655">
    <property type="protein sequence ID" value="CUS03450.2"/>
    <property type="molecule type" value="Genomic_DNA"/>
</dbReference>
<dbReference type="PANTHER" id="PTHR31272:SF4">
    <property type="entry name" value="CYTOCHROME C-TYPE BIOGENESIS PROTEIN HI_1454-RELATED"/>
    <property type="match status" value="1"/>
</dbReference>
<feature type="transmembrane region" description="Helical" evidence="6">
    <location>
        <begin position="278"/>
        <end position="302"/>
    </location>
</feature>
<dbReference type="Proteomes" id="UP000215027">
    <property type="component" value="Chromosome I"/>
</dbReference>
<evidence type="ECO:0000313" key="8">
    <source>
        <dbReference type="EMBL" id="CUS03450.2"/>
    </source>
</evidence>
<gene>
    <name evidence="8" type="ORF">CFX0092_A1572</name>
</gene>
<name>A0A160T4B9_9CHLR</name>
<organism evidence="8 9">
    <name type="scientific">Candidatus Promineifilum breve</name>
    <dbReference type="NCBI Taxonomy" id="1806508"/>
    <lineage>
        <taxon>Bacteria</taxon>
        <taxon>Bacillati</taxon>
        <taxon>Chloroflexota</taxon>
        <taxon>Ardenticatenia</taxon>
        <taxon>Candidatus Promineifilales</taxon>
        <taxon>Candidatus Promineifilaceae</taxon>
        <taxon>Candidatus Promineifilum</taxon>
    </lineage>
</organism>
<dbReference type="AlphaFoldDB" id="A0A160T4B9"/>
<dbReference type="RefSeq" id="WP_095042945.1">
    <property type="nucleotide sequence ID" value="NZ_LN890655.1"/>
</dbReference>
<evidence type="ECO:0000256" key="5">
    <source>
        <dbReference type="ARBA" id="ARBA00023136"/>
    </source>
</evidence>
<dbReference type="GO" id="GO:0017004">
    <property type="term" value="P:cytochrome complex assembly"/>
    <property type="evidence" value="ECO:0007669"/>
    <property type="project" value="InterPro"/>
</dbReference>
<comment type="similarity">
    <text evidence="2">Belongs to the DsbD family.</text>
</comment>
<feature type="transmembrane region" description="Helical" evidence="6">
    <location>
        <begin position="314"/>
        <end position="335"/>
    </location>
</feature>
<accession>A0A160T4B9</accession>
<evidence type="ECO:0000256" key="6">
    <source>
        <dbReference type="SAM" id="Phobius"/>
    </source>
</evidence>
<evidence type="ECO:0000256" key="3">
    <source>
        <dbReference type="ARBA" id="ARBA00022692"/>
    </source>
</evidence>
<keyword evidence="3 6" id="KW-0812">Transmembrane</keyword>
<evidence type="ECO:0000256" key="4">
    <source>
        <dbReference type="ARBA" id="ARBA00022989"/>
    </source>
</evidence>